<name>A0A8H7J6C6_9PLEO</name>
<evidence type="ECO:0000256" key="1">
    <source>
        <dbReference type="SAM" id="MobiDB-lite"/>
    </source>
</evidence>
<accession>A0A8H7J6C6</accession>
<dbReference type="OrthoDB" id="3650366at2759"/>
<comment type="caution">
    <text evidence="2">The sequence shown here is derived from an EMBL/GenBank/DDBJ whole genome shotgun (WGS) entry which is preliminary data.</text>
</comment>
<gene>
    <name evidence="2" type="ORF">EKO04_004049</name>
</gene>
<organism evidence="2 3">
    <name type="scientific">Ascochyta lentis</name>
    <dbReference type="NCBI Taxonomy" id="205686"/>
    <lineage>
        <taxon>Eukaryota</taxon>
        <taxon>Fungi</taxon>
        <taxon>Dikarya</taxon>
        <taxon>Ascomycota</taxon>
        <taxon>Pezizomycotina</taxon>
        <taxon>Dothideomycetes</taxon>
        <taxon>Pleosporomycetidae</taxon>
        <taxon>Pleosporales</taxon>
        <taxon>Pleosporineae</taxon>
        <taxon>Didymellaceae</taxon>
        <taxon>Ascochyta</taxon>
    </lineage>
</organism>
<keyword evidence="3" id="KW-1185">Reference proteome</keyword>
<evidence type="ECO:0000313" key="3">
    <source>
        <dbReference type="Proteomes" id="UP000651452"/>
    </source>
</evidence>
<reference evidence="2" key="1">
    <citation type="submission" date="2018-12" db="EMBL/GenBank/DDBJ databases">
        <authorList>
            <person name="Syme R.A."/>
            <person name="Farfan-Caceres L."/>
            <person name="Lichtenzveig J."/>
        </authorList>
    </citation>
    <scope>NUCLEOTIDE SEQUENCE</scope>
    <source>
        <strain evidence="2">Al4</strain>
    </source>
</reference>
<protein>
    <submittedName>
        <fullName evidence="2">Uncharacterized protein</fullName>
    </submittedName>
</protein>
<reference evidence="2" key="2">
    <citation type="submission" date="2020-09" db="EMBL/GenBank/DDBJ databases">
        <title>Reference genome assembly for Australian Ascochyta lentis isolate Al4.</title>
        <authorList>
            <person name="Lee R.C."/>
            <person name="Farfan-Caceres L.M."/>
            <person name="Debler J.W."/>
            <person name="Williams A.H."/>
            <person name="Henares B.M."/>
        </authorList>
    </citation>
    <scope>NUCLEOTIDE SEQUENCE</scope>
    <source>
        <strain evidence="2">Al4</strain>
    </source>
</reference>
<feature type="compositionally biased region" description="Basic and acidic residues" evidence="1">
    <location>
        <begin position="104"/>
        <end position="132"/>
    </location>
</feature>
<evidence type="ECO:0000313" key="2">
    <source>
        <dbReference type="EMBL" id="KAF9697739.1"/>
    </source>
</evidence>
<feature type="compositionally biased region" description="Polar residues" evidence="1">
    <location>
        <begin position="133"/>
        <end position="167"/>
    </location>
</feature>
<dbReference type="Proteomes" id="UP000651452">
    <property type="component" value="Unassembled WGS sequence"/>
</dbReference>
<dbReference type="AlphaFoldDB" id="A0A8H7J6C6"/>
<dbReference type="EMBL" id="RZGK01000007">
    <property type="protein sequence ID" value="KAF9697739.1"/>
    <property type="molecule type" value="Genomic_DNA"/>
</dbReference>
<proteinExistence type="predicted"/>
<sequence>MADGPSTLPAESANSPQHHILLSIPRTASNLLTHLLALHSQPSIAPHPRDGYFFLPALSFRFTHDTLMQPYETRNDLEKKNMQSSIDNGIKGWKSRINETEEKRKGTYIKEHVTRPIRPSPERAFLHDEKSDSNSSGTANETAQRYTNPQSSLTRSGLASEPLSSPRPSALVPECAAPASITRGSTPGAARARCCRGGSPRPRQQTEGPVLASNNVGIVDAATLVSPAFVQHYAGLVGLDPKRVRMGWEATSQGEQEEMHTVERRMKDTLVSSASVLVQKLDSTAIEIAAEKKKWGEEFGSVLAERFDRLVREAMADYEWLRERRLRL</sequence>
<feature type="region of interest" description="Disordered" evidence="1">
    <location>
        <begin position="104"/>
        <end position="208"/>
    </location>
</feature>